<evidence type="ECO:0000259" key="2">
    <source>
        <dbReference type="Pfam" id="PF12680"/>
    </source>
</evidence>
<name>A0A0B7KFI0_BIOOC</name>
<feature type="domain" description="SnoaL-like" evidence="2">
    <location>
        <begin position="52"/>
        <end position="164"/>
    </location>
</feature>
<gene>
    <name evidence="3" type="ORF">BN869_000010280_1</name>
</gene>
<dbReference type="EMBL" id="CDPU01000041">
    <property type="protein sequence ID" value="CEO54222.1"/>
    <property type="molecule type" value="Genomic_DNA"/>
</dbReference>
<sequence length="185" mass="20655">MKFTSAITVGLTLLAPTALAAPKTNTNSSCCRKDLNSNEYHKQLSTNYLNMWSGDLTIAETILHPDLVMYADRLPSANGSDLIRVTSRNEFVAFIQKSRTGWQKYWFDMIHWVGTGDKLAMRWKMNGLVGENMAIPTTLGPGAYVTYNGTDFVVLDDCTGQIKEINMAQDFIAYFHELGIKGVMV</sequence>
<feature type="signal peptide" evidence="1">
    <location>
        <begin position="1"/>
        <end position="20"/>
    </location>
</feature>
<dbReference type="InterPro" id="IPR037401">
    <property type="entry name" value="SnoaL-like"/>
</dbReference>
<accession>A0A0B7KFI0</accession>
<dbReference type="SUPFAM" id="SSF54427">
    <property type="entry name" value="NTF2-like"/>
    <property type="match status" value="1"/>
</dbReference>
<keyword evidence="1" id="KW-0732">Signal</keyword>
<feature type="chain" id="PRO_5002134577" description="SnoaL-like domain-containing protein" evidence="1">
    <location>
        <begin position="21"/>
        <end position="185"/>
    </location>
</feature>
<organism evidence="3">
    <name type="scientific">Bionectria ochroleuca</name>
    <name type="common">Gliocladium roseum</name>
    <dbReference type="NCBI Taxonomy" id="29856"/>
    <lineage>
        <taxon>Eukaryota</taxon>
        <taxon>Fungi</taxon>
        <taxon>Dikarya</taxon>
        <taxon>Ascomycota</taxon>
        <taxon>Pezizomycotina</taxon>
        <taxon>Sordariomycetes</taxon>
        <taxon>Hypocreomycetidae</taxon>
        <taxon>Hypocreales</taxon>
        <taxon>Bionectriaceae</taxon>
        <taxon>Clonostachys</taxon>
    </lineage>
</organism>
<dbReference type="Pfam" id="PF12680">
    <property type="entry name" value="SnoaL_2"/>
    <property type="match status" value="1"/>
</dbReference>
<evidence type="ECO:0000256" key="1">
    <source>
        <dbReference type="SAM" id="SignalP"/>
    </source>
</evidence>
<proteinExistence type="predicted"/>
<dbReference type="Gene3D" id="3.10.450.50">
    <property type="match status" value="1"/>
</dbReference>
<protein>
    <recommendedName>
        <fullName evidence="2">SnoaL-like domain-containing protein</fullName>
    </recommendedName>
</protein>
<reference evidence="3" key="1">
    <citation type="submission" date="2015-01" db="EMBL/GenBank/DDBJ databases">
        <authorList>
            <person name="Durling Mikael"/>
        </authorList>
    </citation>
    <scope>NUCLEOTIDE SEQUENCE</scope>
</reference>
<dbReference type="AlphaFoldDB" id="A0A0B7KFI0"/>
<dbReference type="InterPro" id="IPR032710">
    <property type="entry name" value="NTF2-like_dom_sf"/>
</dbReference>
<evidence type="ECO:0000313" key="3">
    <source>
        <dbReference type="EMBL" id="CEO54222.1"/>
    </source>
</evidence>